<protein>
    <submittedName>
        <fullName evidence="1">Uncharacterized protein</fullName>
    </submittedName>
</protein>
<organism evidence="1 2">
    <name type="scientific">Candidatus Methanogaster sp</name>
    <dbReference type="NCBI Taxonomy" id="3386292"/>
    <lineage>
        <taxon>Archaea</taxon>
        <taxon>Methanobacteriati</taxon>
        <taxon>Methanobacteriota</taxon>
        <taxon>Stenosarchaea group</taxon>
        <taxon>Methanomicrobia</taxon>
        <taxon>Methanosarcinales</taxon>
        <taxon>ANME-2 cluster</taxon>
        <taxon>Candidatus Methanogasteraceae</taxon>
        <taxon>Candidatus Methanogaster</taxon>
    </lineage>
</organism>
<reference evidence="1" key="1">
    <citation type="submission" date="2018-01" db="EMBL/GenBank/DDBJ databases">
        <authorList>
            <person name="Krukenberg V."/>
        </authorList>
    </citation>
    <scope>NUCLEOTIDE SEQUENCE</scope>
    <source>
        <strain evidence="1">E20ANME2</strain>
    </source>
</reference>
<comment type="caution">
    <text evidence="1">The sequence shown here is derived from an EMBL/GenBank/DDBJ whole genome shotgun (WGS) entry which is preliminary data.</text>
</comment>
<accession>A0AC61L4Q4</accession>
<proteinExistence type="predicted"/>
<dbReference type="EMBL" id="PQXF01000005">
    <property type="protein sequence ID" value="PXF61363.1"/>
    <property type="molecule type" value="Genomic_DNA"/>
</dbReference>
<evidence type="ECO:0000313" key="1">
    <source>
        <dbReference type="EMBL" id="PXF61363.1"/>
    </source>
</evidence>
<gene>
    <name evidence="1" type="ORF">C4B59_03730</name>
</gene>
<evidence type="ECO:0000313" key="2">
    <source>
        <dbReference type="Proteomes" id="UP000248329"/>
    </source>
</evidence>
<dbReference type="Proteomes" id="UP000248329">
    <property type="component" value="Unassembled WGS sequence"/>
</dbReference>
<sequence>MPRIGRTIGWSYHLRLGDGGNRILRGNRINKNDCWAVWIFDGWGSTIEDNNLSDNAGGAWNISPDSAPNIRRARNKE</sequence>
<name>A0AC61L4Q4_9EURY</name>